<dbReference type="InterPro" id="IPR001638">
    <property type="entry name" value="Solute-binding_3/MltF_N"/>
</dbReference>
<comment type="similarity">
    <text evidence="1">Belongs to the bacterial solute-binding protein 3 family.</text>
</comment>
<evidence type="ECO:0000259" key="3">
    <source>
        <dbReference type="Pfam" id="PF00497"/>
    </source>
</evidence>
<dbReference type="EMBL" id="FMSV02000367">
    <property type="protein sequence ID" value="SEH05635.1"/>
    <property type="molecule type" value="Genomic_DNA"/>
</dbReference>
<proteinExistence type="inferred from homology"/>
<evidence type="ECO:0000256" key="2">
    <source>
        <dbReference type="ARBA" id="ARBA00022729"/>
    </source>
</evidence>
<dbReference type="Proteomes" id="UP000236724">
    <property type="component" value="Unassembled WGS sequence"/>
</dbReference>
<name>A0A1H6F9F8_9GAMM</name>
<reference evidence="4 5" key="1">
    <citation type="submission" date="2016-10" db="EMBL/GenBank/DDBJ databases">
        <authorList>
            <person name="de Groot N.N."/>
        </authorList>
    </citation>
    <scope>NUCLEOTIDE SEQUENCE [LARGE SCALE GENOMIC DNA]</scope>
    <source>
        <strain evidence="4">MBHS1</strain>
    </source>
</reference>
<evidence type="ECO:0000256" key="1">
    <source>
        <dbReference type="ARBA" id="ARBA00010333"/>
    </source>
</evidence>
<accession>A0A1H6F9F8</accession>
<dbReference type="Gene3D" id="3.40.190.10">
    <property type="entry name" value="Periplasmic binding protein-like II"/>
    <property type="match status" value="2"/>
</dbReference>
<keyword evidence="2" id="KW-0732">Signal</keyword>
<dbReference type="Pfam" id="PF00497">
    <property type="entry name" value="SBP_bac_3"/>
    <property type="match status" value="1"/>
</dbReference>
<feature type="domain" description="Solute-binding protein family 3/N-terminal" evidence="3">
    <location>
        <begin position="50"/>
        <end position="159"/>
    </location>
</feature>
<organism evidence="4 5">
    <name type="scientific">Candidatus Venteria ishoeyi</name>
    <dbReference type="NCBI Taxonomy" id="1899563"/>
    <lineage>
        <taxon>Bacteria</taxon>
        <taxon>Pseudomonadati</taxon>
        <taxon>Pseudomonadota</taxon>
        <taxon>Gammaproteobacteria</taxon>
        <taxon>Thiotrichales</taxon>
        <taxon>Thiotrichaceae</taxon>
        <taxon>Venteria</taxon>
    </lineage>
</organism>
<evidence type="ECO:0000313" key="5">
    <source>
        <dbReference type="Proteomes" id="UP000236724"/>
    </source>
</evidence>
<dbReference type="SUPFAM" id="SSF53850">
    <property type="entry name" value="Periplasmic binding protein-like II"/>
    <property type="match status" value="1"/>
</dbReference>
<protein>
    <submittedName>
        <fullName evidence="4">Cystine-binding periplasmic protein</fullName>
    </submittedName>
</protein>
<sequence>MRQDGVGNKSYLRNFLFDTKEQKQLVQMPAIELTTAERAWLKAQPKISMAIATNYPRSYYGKSGKLQGVDVDYIALLEKKLGIQFEHITSNWHTALDRAMKHEVDTILNADKMEYREQYLNFTKVYFAVPQVVIAPENEAAISDLNELCGRKIAVHKGSSYSAFLQQHHPCIELLEVIDKKKFLPQLLPGRQQPVLVLLITLWVIFRKWLFPVSRLSI</sequence>
<dbReference type="PANTHER" id="PTHR35936">
    <property type="entry name" value="MEMBRANE-BOUND LYTIC MUREIN TRANSGLYCOSYLASE F"/>
    <property type="match status" value="1"/>
</dbReference>
<evidence type="ECO:0000313" key="4">
    <source>
        <dbReference type="EMBL" id="SEH05635.1"/>
    </source>
</evidence>
<dbReference type="AlphaFoldDB" id="A0A1H6F9F8"/>
<keyword evidence="5" id="KW-1185">Reference proteome</keyword>
<gene>
    <name evidence="4" type="primary">fliY</name>
    <name evidence="4" type="ORF">MBHS_01490</name>
</gene>